<dbReference type="EMBL" id="QNRE01000002">
    <property type="protein sequence ID" value="RBO93977.1"/>
    <property type="molecule type" value="Genomic_DNA"/>
</dbReference>
<comment type="caution">
    <text evidence="1">The sequence shown here is derived from an EMBL/GenBank/DDBJ whole genome shotgun (WGS) entry which is preliminary data.</text>
</comment>
<proteinExistence type="predicted"/>
<gene>
    <name evidence="1" type="ORF">DFR74_102397</name>
</gene>
<evidence type="ECO:0000313" key="2">
    <source>
        <dbReference type="Proteomes" id="UP000252586"/>
    </source>
</evidence>
<organism evidence="1 2">
    <name type="scientific">Nocardia puris</name>
    <dbReference type="NCBI Taxonomy" id="208602"/>
    <lineage>
        <taxon>Bacteria</taxon>
        <taxon>Bacillati</taxon>
        <taxon>Actinomycetota</taxon>
        <taxon>Actinomycetes</taxon>
        <taxon>Mycobacteriales</taxon>
        <taxon>Nocardiaceae</taxon>
        <taxon>Nocardia</taxon>
    </lineage>
</organism>
<protein>
    <submittedName>
        <fullName evidence="1">Uncharacterized protein</fullName>
    </submittedName>
</protein>
<dbReference type="STRING" id="1210090.GCA_001613185_00227"/>
<reference evidence="1 2" key="1">
    <citation type="submission" date="2018-06" db="EMBL/GenBank/DDBJ databases">
        <title>Genomic Encyclopedia of Type Strains, Phase IV (KMG-IV): sequencing the most valuable type-strain genomes for metagenomic binning, comparative biology and taxonomic classification.</title>
        <authorList>
            <person name="Goeker M."/>
        </authorList>
    </citation>
    <scope>NUCLEOTIDE SEQUENCE [LARGE SCALE GENOMIC DNA]</scope>
    <source>
        <strain evidence="1 2">DSM 44599</strain>
    </source>
</reference>
<accession>A0A366DV80</accession>
<evidence type="ECO:0000313" key="1">
    <source>
        <dbReference type="EMBL" id="RBO93977.1"/>
    </source>
</evidence>
<dbReference type="AlphaFoldDB" id="A0A366DV80"/>
<dbReference type="Proteomes" id="UP000252586">
    <property type="component" value="Unassembled WGS sequence"/>
</dbReference>
<sequence>MREIMAISIARLTGPDYSTAESVNAIIDAVGDQQ</sequence>
<name>A0A366DV80_9NOCA</name>
<keyword evidence="2" id="KW-1185">Reference proteome</keyword>